<dbReference type="EMBL" id="KZ451936">
    <property type="protein sequence ID" value="PKA60575.1"/>
    <property type="molecule type" value="Genomic_DNA"/>
</dbReference>
<dbReference type="PANTHER" id="PTHR31066">
    <property type="entry name" value="OS05G0427100 PROTEIN-RELATED"/>
    <property type="match status" value="1"/>
</dbReference>
<accession>A0A2I0AYG6</accession>
<feature type="compositionally biased region" description="Polar residues" evidence="1">
    <location>
        <begin position="283"/>
        <end position="304"/>
    </location>
</feature>
<dbReference type="Proteomes" id="UP000236161">
    <property type="component" value="Unassembled WGS sequence"/>
</dbReference>
<dbReference type="Pfam" id="PF00564">
    <property type="entry name" value="PB1"/>
    <property type="match status" value="1"/>
</dbReference>
<dbReference type="Gene3D" id="3.10.20.90">
    <property type="entry name" value="Phosphatidylinositol 3-kinase Catalytic Subunit, Chain A, domain 1"/>
    <property type="match status" value="1"/>
</dbReference>
<proteinExistence type="predicted"/>
<feature type="region of interest" description="Disordered" evidence="1">
    <location>
        <begin position="220"/>
        <end position="269"/>
    </location>
</feature>
<sequence length="469" mass="49977">MTRVHTCCSSRTLTSGMEGFPYSSFPESGDASPPLREVEADISAAWNETLSPSSGRVKLMCSYGGRIQPRPHGNQFSYVGGETKILTVDRSISFSAAVARLASLYGAASPEEICFKYQLPGEDLDALISVTNDEDLEQMMIEYDRLRRSSGKPAPRLRLFLFPTNLSNSSPAAAILTAEQKAARLWFVETDLPLQSASALNHNPPARVPDLLSGIVQHPSAVKVKDPTPEPLAVKPSPSDASPPRLDVGKRERPQATGEPVISPSAEVQRQIQEVQRLHLTENQHQPNPSSSRFNNGEQSSPHSSPVLALGATAHIPVTFWPDQCGIAGAGGHTSTTGMDQPFYLLPVSHGLFPSTAAAGNFTSAQPAATLMPLPRVVPAEVYCEKGILYAAAPPSPQPVNVVGSKFMEGSAALRQPGMDAGAAAGSYTDAAQMACGSRGRAMFYQGGVPLFQMVHNPEAKMGKPSHIS</sequence>
<evidence type="ECO:0000313" key="4">
    <source>
        <dbReference type="Proteomes" id="UP000236161"/>
    </source>
</evidence>
<name>A0A2I0AYG6_9ASPA</name>
<dbReference type="PANTHER" id="PTHR31066:SF85">
    <property type="entry name" value="OS02G0809100 PROTEIN"/>
    <property type="match status" value="1"/>
</dbReference>
<dbReference type="InterPro" id="IPR053198">
    <property type="entry name" value="Gynoecium_Dev_Regulator"/>
</dbReference>
<organism evidence="3 4">
    <name type="scientific">Apostasia shenzhenica</name>
    <dbReference type="NCBI Taxonomy" id="1088818"/>
    <lineage>
        <taxon>Eukaryota</taxon>
        <taxon>Viridiplantae</taxon>
        <taxon>Streptophyta</taxon>
        <taxon>Embryophyta</taxon>
        <taxon>Tracheophyta</taxon>
        <taxon>Spermatophyta</taxon>
        <taxon>Magnoliopsida</taxon>
        <taxon>Liliopsida</taxon>
        <taxon>Asparagales</taxon>
        <taxon>Orchidaceae</taxon>
        <taxon>Apostasioideae</taxon>
        <taxon>Apostasia</taxon>
    </lineage>
</organism>
<reference evidence="3 4" key="1">
    <citation type="journal article" date="2017" name="Nature">
        <title>The Apostasia genome and the evolution of orchids.</title>
        <authorList>
            <person name="Zhang G.Q."/>
            <person name="Liu K.W."/>
            <person name="Li Z."/>
            <person name="Lohaus R."/>
            <person name="Hsiao Y.Y."/>
            <person name="Niu S.C."/>
            <person name="Wang J.Y."/>
            <person name="Lin Y.C."/>
            <person name="Xu Q."/>
            <person name="Chen L.J."/>
            <person name="Yoshida K."/>
            <person name="Fujiwara S."/>
            <person name="Wang Z.W."/>
            <person name="Zhang Y.Q."/>
            <person name="Mitsuda N."/>
            <person name="Wang M."/>
            <person name="Liu G.H."/>
            <person name="Pecoraro L."/>
            <person name="Huang H.X."/>
            <person name="Xiao X.J."/>
            <person name="Lin M."/>
            <person name="Wu X.Y."/>
            <person name="Wu W.L."/>
            <person name="Chen Y.Y."/>
            <person name="Chang S.B."/>
            <person name="Sakamoto S."/>
            <person name="Ohme-Takagi M."/>
            <person name="Yagi M."/>
            <person name="Zeng S.J."/>
            <person name="Shen C.Y."/>
            <person name="Yeh C.M."/>
            <person name="Luo Y.B."/>
            <person name="Tsai W.C."/>
            <person name="Van de Peer Y."/>
            <person name="Liu Z.J."/>
        </authorList>
    </citation>
    <scope>NUCLEOTIDE SEQUENCE [LARGE SCALE GENOMIC DNA]</scope>
    <source>
        <strain evidence="4">cv. Shenzhen</strain>
        <tissue evidence="3">Stem</tissue>
    </source>
</reference>
<evidence type="ECO:0000313" key="3">
    <source>
        <dbReference type="EMBL" id="PKA60575.1"/>
    </source>
</evidence>
<dbReference type="CDD" id="cd06410">
    <property type="entry name" value="PB1_UP2"/>
    <property type="match status" value="1"/>
</dbReference>
<protein>
    <recommendedName>
        <fullName evidence="2">PB1 domain-containing protein</fullName>
    </recommendedName>
</protein>
<evidence type="ECO:0000256" key="1">
    <source>
        <dbReference type="SAM" id="MobiDB-lite"/>
    </source>
</evidence>
<feature type="domain" description="PB1" evidence="2">
    <location>
        <begin position="71"/>
        <end position="164"/>
    </location>
</feature>
<dbReference type="OrthoDB" id="1938580at2759"/>
<feature type="region of interest" description="Disordered" evidence="1">
    <location>
        <begin position="282"/>
        <end position="306"/>
    </location>
</feature>
<keyword evidence="4" id="KW-1185">Reference proteome</keyword>
<evidence type="ECO:0000259" key="2">
    <source>
        <dbReference type="SMART" id="SM00666"/>
    </source>
</evidence>
<dbReference type="SUPFAM" id="SSF54277">
    <property type="entry name" value="CAD &amp; PB1 domains"/>
    <property type="match status" value="1"/>
</dbReference>
<dbReference type="AlphaFoldDB" id="A0A2I0AYG6"/>
<dbReference type="STRING" id="1088818.A0A2I0AYG6"/>
<gene>
    <name evidence="3" type="ORF">AXF42_Ash019468</name>
</gene>
<dbReference type="InterPro" id="IPR000270">
    <property type="entry name" value="PB1_dom"/>
</dbReference>
<dbReference type="SMART" id="SM00666">
    <property type="entry name" value="PB1"/>
    <property type="match status" value="1"/>
</dbReference>